<keyword evidence="1" id="KW-0067">ATP-binding</keyword>
<dbReference type="InterPro" id="IPR036890">
    <property type="entry name" value="HATPase_C_sf"/>
</dbReference>
<dbReference type="EMBL" id="VTWT01000005">
    <property type="protein sequence ID" value="KAA9333622.1"/>
    <property type="molecule type" value="Genomic_DNA"/>
</dbReference>
<accession>A0A5N1IZU9</accession>
<sequence>MASLNNSDFIQGSLFEEDYLVRTLGNLAHSAEIALTELVANAWDAGATTVDIFIPEEFGQKLIIEDNGIGLTKDQFHYRWMRLGYNRLKHQGKEVKFPPNVEGKRIAYGRNGVGRHGLLCFNNEYKVVTNSFGEKSTFTITTLSETQPFVIKSETFQKSNKSGTRLEVVVAKNLPNPERILNIISAKFLHDPKFILSINRRTVPLEDHSGLINSKELVIGPVKLQAHFIDTQKSAKSTLYQGIAFWQSRRLVGEPSWVLGNEIVLDGRTKFAKRYTVVVESDDLAEFINEDWTGFIKGGSINEIYKEVSKYVSEMVSTIAIDSIAETTRKIKNEFAGEFNTLSPLAKYEVNEAIESIAIQHPMASPESISLAVEAIINLEKTRTGKELLFKLSKLSDNDVSGLNELLEKWSVRDALSVLDEIDNRLSVIEAIRKLSNDKDVDELHTLHPLVTAARWIFGPEFDSVEYSSNRQLHSAIEATFKTKINKDVFNNFKKRPDIVVLGQSTLSVTGTEAFENNLSTINKVLIIELKKGGFKLSREERNQAVGYVEDFMNCGRLIYTPYIEAFVVGDSFSEKVQPISTVKNESNVEMGKVTICTFSQLVDTAEKRLFGLRDKLNERYDDIPGMELFRQHSEQQLKVEFADAS</sequence>
<organism evidence="1 2">
    <name type="scientific">Adhaeribacter soli</name>
    <dbReference type="NCBI Taxonomy" id="2607655"/>
    <lineage>
        <taxon>Bacteria</taxon>
        <taxon>Pseudomonadati</taxon>
        <taxon>Bacteroidota</taxon>
        <taxon>Cytophagia</taxon>
        <taxon>Cytophagales</taxon>
        <taxon>Hymenobacteraceae</taxon>
        <taxon>Adhaeribacter</taxon>
    </lineage>
</organism>
<evidence type="ECO:0000313" key="2">
    <source>
        <dbReference type="Proteomes" id="UP000326570"/>
    </source>
</evidence>
<proteinExistence type="predicted"/>
<dbReference type="Gene3D" id="3.30.565.10">
    <property type="entry name" value="Histidine kinase-like ATPase, C-terminal domain"/>
    <property type="match status" value="1"/>
</dbReference>
<gene>
    <name evidence="1" type="ORF">F0P94_10245</name>
</gene>
<reference evidence="1 2" key="1">
    <citation type="submission" date="2019-09" db="EMBL/GenBank/DDBJ databases">
        <title>Genome sequence of Adhaeribacter sp. M2.</title>
        <authorList>
            <person name="Srinivasan S."/>
        </authorList>
    </citation>
    <scope>NUCLEOTIDE SEQUENCE [LARGE SCALE GENOMIC DNA]</scope>
    <source>
        <strain evidence="1 2">M2</strain>
    </source>
</reference>
<protein>
    <submittedName>
        <fullName evidence="1">ATP-binding protein</fullName>
    </submittedName>
</protein>
<comment type="caution">
    <text evidence="1">The sequence shown here is derived from an EMBL/GenBank/DDBJ whole genome shotgun (WGS) entry which is preliminary data.</text>
</comment>
<dbReference type="Proteomes" id="UP000326570">
    <property type="component" value="Unassembled WGS sequence"/>
</dbReference>
<dbReference type="AlphaFoldDB" id="A0A5N1IZU9"/>
<dbReference type="SUPFAM" id="SSF55874">
    <property type="entry name" value="ATPase domain of HSP90 chaperone/DNA topoisomerase II/histidine kinase"/>
    <property type="match status" value="1"/>
</dbReference>
<dbReference type="RefSeq" id="WP_150903789.1">
    <property type="nucleotide sequence ID" value="NZ_VTWT01000005.1"/>
</dbReference>
<keyword evidence="2" id="KW-1185">Reference proteome</keyword>
<dbReference type="Pfam" id="PF13589">
    <property type="entry name" value="HATPase_c_3"/>
    <property type="match status" value="1"/>
</dbReference>
<dbReference type="GO" id="GO:0005524">
    <property type="term" value="F:ATP binding"/>
    <property type="evidence" value="ECO:0007669"/>
    <property type="project" value="UniProtKB-KW"/>
</dbReference>
<keyword evidence="1" id="KW-0547">Nucleotide-binding</keyword>
<name>A0A5N1IZU9_9BACT</name>
<evidence type="ECO:0000313" key="1">
    <source>
        <dbReference type="EMBL" id="KAA9333622.1"/>
    </source>
</evidence>